<evidence type="ECO:0000256" key="1">
    <source>
        <dbReference type="SAM" id="MobiDB-lite"/>
    </source>
</evidence>
<dbReference type="EMBL" id="JACEIK010000193">
    <property type="protein sequence ID" value="MCD7452037.1"/>
    <property type="molecule type" value="Genomic_DNA"/>
</dbReference>
<sequence>MEEEGTRAGEEGGGSNEEGYNDSSSVMGCGGIFAVVTAEMVGVLPYGGLKDAKPHHNKTLIAISGPLQRK</sequence>
<evidence type="ECO:0000313" key="3">
    <source>
        <dbReference type="Proteomes" id="UP000823775"/>
    </source>
</evidence>
<feature type="non-terminal residue" evidence="2">
    <location>
        <position position="70"/>
    </location>
</feature>
<gene>
    <name evidence="2" type="ORF">HAX54_014811</name>
</gene>
<protein>
    <submittedName>
        <fullName evidence="2">Uncharacterized protein</fullName>
    </submittedName>
</protein>
<organism evidence="2 3">
    <name type="scientific">Datura stramonium</name>
    <name type="common">Jimsonweed</name>
    <name type="synonym">Common thornapple</name>
    <dbReference type="NCBI Taxonomy" id="4076"/>
    <lineage>
        <taxon>Eukaryota</taxon>
        <taxon>Viridiplantae</taxon>
        <taxon>Streptophyta</taxon>
        <taxon>Embryophyta</taxon>
        <taxon>Tracheophyta</taxon>
        <taxon>Spermatophyta</taxon>
        <taxon>Magnoliopsida</taxon>
        <taxon>eudicotyledons</taxon>
        <taxon>Gunneridae</taxon>
        <taxon>Pentapetalae</taxon>
        <taxon>asterids</taxon>
        <taxon>lamiids</taxon>
        <taxon>Solanales</taxon>
        <taxon>Solanaceae</taxon>
        <taxon>Solanoideae</taxon>
        <taxon>Datureae</taxon>
        <taxon>Datura</taxon>
    </lineage>
</organism>
<keyword evidence="3" id="KW-1185">Reference proteome</keyword>
<dbReference type="Proteomes" id="UP000823775">
    <property type="component" value="Unassembled WGS sequence"/>
</dbReference>
<name>A0ABS8RZ11_DATST</name>
<accession>A0ABS8RZ11</accession>
<reference evidence="2 3" key="1">
    <citation type="journal article" date="2021" name="BMC Genomics">
        <title>Datura genome reveals duplications of psychoactive alkaloid biosynthetic genes and high mutation rate following tissue culture.</title>
        <authorList>
            <person name="Rajewski A."/>
            <person name="Carter-House D."/>
            <person name="Stajich J."/>
            <person name="Litt A."/>
        </authorList>
    </citation>
    <scope>NUCLEOTIDE SEQUENCE [LARGE SCALE GENOMIC DNA]</scope>
    <source>
        <strain evidence="2">AR-01</strain>
    </source>
</reference>
<evidence type="ECO:0000313" key="2">
    <source>
        <dbReference type="EMBL" id="MCD7452037.1"/>
    </source>
</evidence>
<comment type="caution">
    <text evidence="2">The sequence shown here is derived from an EMBL/GenBank/DDBJ whole genome shotgun (WGS) entry which is preliminary data.</text>
</comment>
<proteinExistence type="predicted"/>
<feature type="compositionally biased region" description="Basic and acidic residues" evidence="1">
    <location>
        <begin position="1"/>
        <end position="10"/>
    </location>
</feature>
<feature type="region of interest" description="Disordered" evidence="1">
    <location>
        <begin position="1"/>
        <end position="22"/>
    </location>
</feature>